<gene>
    <name evidence="17" type="ORF">SAMN04490248_106190</name>
</gene>
<name>A0A1H8QJB9_9RHOB</name>
<dbReference type="Pfam" id="PF01584">
    <property type="entry name" value="CheW"/>
    <property type="match status" value="1"/>
</dbReference>
<keyword evidence="18" id="KW-1185">Reference proteome</keyword>
<dbReference type="CDD" id="cd00088">
    <property type="entry name" value="HPT"/>
    <property type="match status" value="1"/>
</dbReference>
<dbReference type="Gene3D" id="1.10.287.560">
    <property type="entry name" value="Histidine kinase CheA-like, homodimeric domain"/>
    <property type="match status" value="1"/>
</dbReference>
<dbReference type="CDD" id="cd00731">
    <property type="entry name" value="CheA_reg"/>
    <property type="match status" value="1"/>
</dbReference>
<evidence type="ECO:0000256" key="10">
    <source>
        <dbReference type="ARBA" id="ARBA00023012"/>
    </source>
</evidence>
<dbReference type="SMART" id="SM00260">
    <property type="entry name" value="CheW"/>
    <property type="match status" value="1"/>
</dbReference>
<accession>A0A1H8QJB9</accession>
<dbReference type="InterPro" id="IPR002545">
    <property type="entry name" value="CheW-lke_dom"/>
</dbReference>
<dbReference type="PANTHER" id="PTHR43395">
    <property type="entry name" value="SENSOR HISTIDINE KINASE CHEA"/>
    <property type="match status" value="1"/>
</dbReference>
<dbReference type="Gene3D" id="1.20.120.160">
    <property type="entry name" value="HPT domain"/>
    <property type="match status" value="1"/>
</dbReference>
<dbReference type="Gene3D" id="2.30.30.40">
    <property type="entry name" value="SH3 Domains"/>
    <property type="match status" value="1"/>
</dbReference>
<dbReference type="OrthoDB" id="9803176at2"/>
<dbReference type="PRINTS" id="PR00344">
    <property type="entry name" value="BCTRLSENSOR"/>
</dbReference>
<dbReference type="STRING" id="569882.SAMN04490248_106190"/>
<evidence type="ECO:0000256" key="11">
    <source>
        <dbReference type="ARBA" id="ARBA00035100"/>
    </source>
</evidence>
<keyword evidence="4" id="KW-0145">Chemotaxis</keyword>
<dbReference type="PROSITE" id="PS50109">
    <property type="entry name" value="HIS_KIN"/>
    <property type="match status" value="1"/>
</dbReference>
<evidence type="ECO:0000256" key="7">
    <source>
        <dbReference type="ARBA" id="ARBA00022741"/>
    </source>
</evidence>
<dbReference type="PANTHER" id="PTHR43395:SF10">
    <property type="entry name" value="CHEMOTAXIS PROTEIN CHEA"/>
    <property type="match status" value="1"/>
</dbReference>
<dbReference type="SMART" id="SM00073">
    <property type="entry name" value="HPT"/>
    <property type="match status" value="1"/>
</dbReference>
<dbReference type="GO" id="GO:0005737">
    <property type="term" value="C:cytoplasm"/>
    <property type="evidence" value="ECO:0007669"/>
    <property type="project" value="InterPro"/>
</dbReference>
<evidence type="ECO:0000313" key="18">
    <source>
        <dbReference type="Proteomes" id="UP000198893"/>
    </source>
</evidence>
<feature type="region of interest" description="Disordered" evidence="13">
    <location>
        <begin position="259"/>
        <end position="308"/>
    </location>
</feature>
<dbReference type="GO" id="GO:0000155">
    <property type="term" value="F:phosphorelay sensor kinase activity"/>
    <property type="evidence" value="ECO:0007669"/>
    <property type="project" value="InterPro"/>
</dbReference>
<dbReference type="Pfam" id="PF02518">
    <property type="entry name" value="HATPase_c"/>
    <property type="match status" value="1"/>
</dbReference>
<evidence type="ECO:0000259" key="14">
    <source>
        <dbReference type="PROSITE" id="PS50109"/>
    </source>
</evidence>
<dbReference type="InterPro" id="IPR036061">
    <property type="entry name" value="CheW-like_dom_sf"/>
</dbReference>
<dbReference type="SUPFAM" id="SSF47384">
    <property type="entry name" value="Homodimeric domain of signal transducing histidine kinase"/>
    <property type="match status" value="1"/>
</dbReference>
<keyword evidence="10" id="KW-0902">Two-component regulatory system</keyword>
<keyword evidence="5 12" id="KW-0597">Phosphoprotein</keyword>
<comment type="function">
    <text evidence="11">Involved in the transmission of sensory signals from the chemoreceptors to the flagellar motors. CheA is autophosphorylated; it can transfer its phosphate group to either CheB or CheY.</text>
</comment>
<feature type="domain" description="HPt" evidence="16">
    <location>
        <begin position="1"/>
        <end position="104"/>
    </location>
</feature>
<evidence type="ECO:0000256" key="9">
    <source>
        <dbReference type="ARBA" id="ARBA00022840"/>
    </source>
</evidence>
<keyword evidence="7" id="KW-0547">Nucleotide-binding</keyword>
<evidence type="ECO:0000313" key="17">
    <source>
        <dbReference type="EMBL" id="SEO54335.1"/>
    </source>
</evidence>
<dbReference type="InterPro" id="IPR036890">
    <property type="entry name" value="HATPase_C_sf"/>
</dbReference>
<evidence type="ECO:0000256" key="6">
    <source>
        <dbReference type="ARBA" id="ARBA00022679"/>
    </source>
</evidence>
<dbReference type="GO" id="GO:0005524">
    <property type="term" value="F:ATP binding"/>
    <property type="evidence" value="ECO:0007669"/>
    <property type="project" value="UniProtKB-KW"/>
</dbReference>
<keyword evidence="6" id="KW-0808">Transferase</keyword>
<dbReference type="PROSITE" id="PS50851">
    <property type="entry name" value="CHEW"/>
    <property type="match status" value="1"/>
</dbReference>
<dbReference type="GO" id="GO:0006935">
    <property type="term" value="P:chemotaxis"/>
    <property type="evidence" value="ECO:0007669"/>
    <property type="project" value="UniProtKB-KW"/>
</dbReference>
<dbReference type="SUPFAM" id="SSF50341">
    <property type="entry name" value="CheW-like"/>
    <property type="match status" value="1"/>
</dbReference>
<dbReference type="Pfam" id="PF01627">
    <property type="entry name" value="Hpt"/>
    <property type="match status" value="1"/>
</dbReference>
<evidence type="ECO:0000259" key="15">
    <source>
        <dbReference type="PROSITE" id="PS50851"/>
    </source>
</evidence>
<protein>
    <recommendedName>
        <fullName evidence="3">Chemotaxis protein CheA</fullName>
        <ecNumber evidence="2">2.7.13.3</ecNumber>
    </recommendedName>
</protein>
<evidence type="ECO:0000256" key="5">
    <source>
        <dbReference type="ARBA" id="ARBA00022553"/>
    </source>
</evidence>
<evidence type="ECO:0000259" key="16">
    <source>
        <dbReference type="PROSITE" id="PS50894"/>
    </source>
</evidence>
<dbReference type="RefSeq" id="WP_093117101.1">
    <property type="nucleotide sequence ID" value="NZ_FODS01000006.1"/>
</dbReference>
<dbReference type="FunFam" id="3.30.565.10:FF:000016">
    <property type="entry name" value="Chemotaxis protein CheA, putative"/>
    <property type="match status" value="1"/>
</dbReference>
<dbReference type="InterPro" id="IPR004105">
    <property type="entry name" value="CheA-like_dim"/>
</dbReference>
<evidence type="ECO:0000256" key="8">
    <source>
        <dbReference type="ARBA" id="ARBA00022777"/>
    </source>
</evidence>
<evidence type="ECO:0000256" key="3">
    <source>
        <dbReference type="ARBA" id="ARBA00021495"/>
    </source>
</evidence>
<evidence type="ECO:0000256" key="12">
    <source>
        <dbReference type="PROSITE-ProRule" id="PRU00110"/>
    </source>
</evidence>
<evidence type="ECO:0000256" key="4">
    <source>
        <dbReference type="ARBA" id="ARBA00022500"/>
    </source>
</evidence>
<dbReference type="PROSITE" id="PS50894">
    <property type="entry name" value="HPT"/>
    <property type="match status" value="1"/>
</dbReference>
<dbReference type="SUPFAM" id="SSF55874">
    <property type="entry name" value="ATPase domain of HSP90 chaperone/DNA topoisomerase II/histidine kinase"/>
    <property type="match status" value="1"/>
</dbReference>
<comment type="catalytic activity">
    <reaction evidence="1">
        <text>ATP + protein L-histidine = ADP + protein N-phospho-L-histidine.</text>
        <dbReference type="EC" id="2.7.13.3"/>
    </reaction>
</comment>
<feature type="domain" description="Histidine kinase" evidence="14">
    <location>
        <begin position="307"/>
        <end position="558"/>
    </location>
</feature>
<dbReference type="InterPro" id="IPR037006">
    <property type="entry name" value="CheA-like_homodim_sf"/>
</dbReference>
<dbReference type="InterPro" id="IPR003594">
    <property type="entry name" value="HATPase_dom"/>
</dbReference>
<dbReference type="CDD" id="cd16916">
    <property type="entry name" value="HATPase_CheA-like"/>
    <property type="match status" value="1"/>
</dbReference>
<dbReference type="SUPFAM" id="SSF47226">
    <property type="entry name" value="Histidine-containing phosphotransfer domain, HPT domain"/>
    <property type="match status" value="1"/>
</dbReference>
<reference evidence="17 18" key="1">
    <citation type="submission" date="2016-10" db="EMBL/GenBank/DDBJ databases">
        <authorList>
            <person name="de Groot N.N."/>
        </authorList>
    </citation>
    <scope>NUCLEOTIDE SEQUENCE [LARGE SCALE GENOMIC DNA]</scope>
    <source>
        <strain evidence="17 18">DSM 27842</strain>
    </source>
</reference>
<feature type="modified residue" description="Phosphohistidine" evidence="12">
    <location>
        <position position="47"/>
    </location>
</feature>
<dbReference type="Gene3D" id="3.30.565.10">
    <property type="entry name" value="Histidine kinase-like ATPase, C-terminal domain"/>
    <property type="match status" value="1"/>
</dbReference>
<dbReference type="EC" id="2.7.13.3" evidence="2"/>
<dbReference type="Pfam" id="PF02895">
    <property type="entry name" value="H-kinase_dim"/>
    <property type="match status" value="1"/>
</dbReference>
<dbReference type="InterPro" id="IPR004358">
    <property type="entry name" value="Sig_transdc_His_kin-like_C"/>
</dbReference>
<dbReference type="Proteomes" id="UP000198893">
    <property type="component" value="Unassembled WGS sequence"/>
</dbReference>
<feature type="domain" description="CheW-like" evidence="15">
    <location>
        <begin position="560"/>
        <end position="696"/>
    </location>
</feature>
<evidence type="ECO:0000256" key="13">
    <source>
        <dbReference type="SAM" id="MobiDB-lite"/>
    </source>
</evidence>
<dbReference type="SMART" id="SM01231">
    <property type="entry name" value="H-kinase_dim"/>
    <property type="match status" value="1"/>
</dbReference>
<dbReference type="InterPro" id="IPR005467">
    <property type="entry name" value="His_kinase_dom"/>
</dbReference>
<keyword evidence="9" id="KW-0067">ATP-binding</keyword>
<dbReference type="InterPro" id="IPR036097">
    <property type="entry name" value="HisK_dim/P_sf"/>
</dbReference>
<sequence length="709" mass="75801">MNSKTNLRELFFQECEDLLESLTDGFAELEHDSTDMETINAVFRAVHSIKGGAGAFGMETLVEFAHAFENLLDEVRAGENTVNPEMLSLFLQSGDHLADLVDAAQSGTEPDLVHGGELLAQLLTLSNAGGDAVPAAGGAPETSCTNEIGDVDFQPLTLDLDSPLSEGEEAGPVVMRFTALKDLYVNGNDPALLFRALEEMGDLSVEADLTALRSLAELDWDEPAITWTLTLDTTRTETEIREVFEFVEGFCLLEFLSDDPGSDTPVDPAPPHSAGPDATAPANASMAGSPTDQDSVRSDGPTRKAAGTKNTIRVDLDRVERLINIVGELVISEAMLSQSVTEMKLDSDNKVGTAMGQLKQLSSQLQESVIAIRAQPVKSLFQRMSRIVREVSQTTDKPARFATEGDYTEVDKTVIERLVDPLTHMIRNAVDHGLEDRSARAAAGKPEQGTVTLSAAHRSGRVLIRLSDDGGGINRDKVRSIAEARGLISPDAELSQSEIDNLLFLPGFSTNDEVTNLSGRGVGMDVVKNEIQALGGRVSIESEPGCGTSLTISLPLTLAVLEGMIVEVAGATVVVPTNMLRETLRAAEATIHAMGPGDRVLASHGEMIPVIDLGAFLGFRTPPQDLSEHTLLLIDSETGARIATVVDHLHEQREVVIKGLEKNYGQVVGISAATILGNGQIALIVDTDQLFEKSRAVQPSALFDKAIGA</sequence>
<evidence type="ECO:0000256" key="2">
    <source>
        <dbReference type="ARBA" id="ARBA00012438"/>
    </source>
</evidence>
<evidence type="ECO:0000256" key="1">
    <source>
        <dbReference type="ARBA" id="ARBA00000085"/>
    </source>
</evidence>
<dbReference type="AlphaFoldDB" id="A0A1H8QJB9"/>
<dbReference type="InterPro" id="IPR008207">
    <property type="entry name" value="Sig_transdc_His_kin_Hpt_dom"/>
</dbReference>
<proteinExistence type="predicted"/>
<organism evidence="17 18">
    <name type="scientific">Salinihabitans flavidus</name>
    <dbReference type="NCBI Taxonomy" id="569882"/>
    <lineage>
        <taxon>Bacteria</taxon>
        <taxon>Pseudomonadati</taxon>
        <taxon>Pseudomonadota</taxon>
        <taxon>Alphaproteobacteria</taxon>
        <taxon>Rhodobacterales</taxon>
        <taxon>Roseobacteraceae</taxon>
        <taxon>Salinihabitans</taxon>
    </lineage>
</organism>
<keyword evidence="8 17" id="KW-0418">Kinase</keyword>
<dbReference type="EMBL" id="FODS01000006">
    <property type="protein sequence ID" value="SEO54335.1"/>
    <property type="molecule type" value="Genomic_DNA"/>
</dbReference>
<dbReference type="InterPro" id="IPR051315">
    <property type="entry name" value="Bact_Chemotaxis_CheA"/>
</dbReference>
<dbReference type="SMART" id="SM00387">
    <property type="entry name" value="HATPase_c"/>
    <property type="match status" value="1"/>
</dbReference>
<dbReference type="InterPro" id="IPR036641">
    <property type="entry name" value="HPT_dom_sf"/>
</dbReference>